<feature type="compositionally biased region" description="Polar residues" evidence="15">
    <location>
        <begin position="1424"/>
        <end position="1437"/>
    </location>
</feature>
<keyword evidence="4" id="KW-0677">Repeat</keyword>
<evidence type="ECO:0000256" key="6">
    <source>
        <dbReference type="ARBA" id="ARBA00023054"/>
    </source>
</evidence>
<feature type="compositionally biased region" description="Acidic residues" evidence="15">
    <location>
        <begin position="1922"/>
        <end position="1931"/>
    </location>
</feature>
<feature type="region of interest" description="Disordered" evidence="15">
    <location>
        <begin position="1226"/>
        <end position="1255"/>
    </location>
</feature>
<evidence type="ECO:0000256" key="13">
    <source>
        <dbReference type="RuleBase" id="RU361129"/>
    </source>
</evidence>
<dbReference type="GO" id="GO:0005634">
    <property type="term" value="C:nucleus"/>
    <property type="evidence" value="ECO:0007669"/>
    <property type="project" value="UniProtKB-SubCell"/>
</dbReference>
<dbReference type="InterPro" id="IPR003350">
    <property type="entry name" value="CUT_dom"/>
</dbReference>
<feature type="compositionally biased region" description="Polar residues" evidence="15">
    <location>
        <begin position="1667"/>
        <end position="1682"/>
    </location>
</feature>
<feature type="compositionally biased region" description="Polar residues" evidence="15">
    <location>
        <begin position="1943"/>
        <end position="1961"/>
    </location>
</feature>
<feature type="region of interest" description="Disordered" evidence="15">
    <location>
        <begin position="1355"/>
        <end position="1559"/>
    </location>
</feature>
<feature type="compositionally biased region" description="Low complexity" evidence="15">
    <location>
        <begin position="400"/>
        <end position="411"/>
    </location>
</feature>
<evidence type="ECO:0000313" key="19">
    <source>
        <dbReference type="Proteomes" id="UP000762676"/>
    </source>
</evidence>
<dbReference type="SUPFAM" id="SSF46689">
    <property type="entry name" value="Homeodomain-like"/>
    <property type="match status" value="1"/>
</dbReference>
<feature type="compositionally biased region" description="Low complexity" evidence="15">
    <location>
        <begin position="658"/>
        <end position="678"/>
    </location>
</feature>
<organism evidence="18 19">
    <name type="scientific">Elysia marginata</name>
    <dbReference type="NCBI Taxonomy" id="1093978"/>
    <lineage>
        <taxon>Eukaryota</taxon>
        <taxon>Metazoa</taxon>
        <taxon>Spiralia</taxon>
        <taxon>Lophotrochozoa</taxon>
        <taxon>Mollusca</taxon>
        <taxon>Gastropoda</taxon>
        <taxon>Heterobranchia</taxon>
        <taxon>Euthyneura</taxon>
        <taxon>Panpulmonata</taxon>
        <taxon>Sacoglossa</taxon>
        <taxon>Placobranchoidea</taxon>
        <taxon>Plakobranchidae</taxon>
        <taxon>Elysia</taxon>
    </lineage>
</organism>
<dbReference type="CDD" id="cd00086">
    <property type="entry name" value="homeodomain"/>
    <property type="match status" value="1"/>
</dbReference>
<dbReference type="GO" id="GO:0000977">
    <property type="term" value="F:RNA polymerase II transcription regulatory region sequence-specific DNA binding"/>
    <property type="evidence" value="ECO:0007669"/>
    <property type="project" value="TreeGrafter"/>
</dbReference>
<dbReference type="PROSITE" id="PS50071">
    <property type="entry name" value="HOMEOBOX_2"/>
    <property type="match status" value="1"/>
</dbReference>
<keyword evidence="8 11" id="KW-0371">Homeobox</keyword>
<keyword evidence="10 11" id="KW-0539">Nucleus</keyword>
<feature type="compositionally biased region" description="Low complexity" evidence="15">
    <location>
        <begin position="1101"/>
        <end position="1118"/>
    </location>
</feature>
<dbReference type="PANTHER" id="PTHR14043">
    <property type="entry name" value="CCAAT DISPLACEMENT PROTEIN-RELATED"/>
    <property type="match status" value="1"/>
</dbReference>
<comment type="caution">
    <text evidence="18">The sequence shown here is derived from an EMBL/GenBank/DDBJ whole genome shotgun (WGS) entry which is preliminary data.</text>
</comment>
<reference evidence="18 19" key="1">
    <citation type="journal article" date="2021" name="Elife">
        <title>Chloroplast acquisition without the gene transfer in kleptoplastic sea slugs, Plakobranchus ocellatus.</title>
        <authorList>
            <person name="Maeda T."/>
            <person name="Takahashi S."/>
            <person name="Yoshida T."/>
            <person name="Shimamura S."/>
            <person name="Takaki Y."/>
            <person name="Nagai Y."/>
            <person name="Toyoda A."/>
            <person name="Suzuki Y."/>
            <person name="Arimoto A."/>
            <person name="Ishii H."/>
            <person name="Satoh N."/>
            <person name="Nishiyama T."/>
            <person name="Hasebe M."/>
            <person name="Maruyama T."/>
            <person name="Minagawa J."/>
            <person name="Obokata J."/>
            <person name="Shigenobu S."/>
        </authorList>
    </citation>
    <scope>NUCLEOTIDE SEQUENCE [LARGE SCALE GENOMIC DNA]</scope>
</reference>
<feature type="coiled-coil region" evidence="14">
    <location>
        <begin position="23"/>
        <end position="121"/>
    </location>
</feature>
<feature type="compositionally biased region" description="Polar residues" evidence="15">
    <location>
        <begin position="370"/>
        <end position="392"/>
    </location>
</feature>
<dbReference type="SMART" id="SM00389">
    <property type="entry name" value="HOX"/>
    <property type="match status" value="1"/>
</dbReference>
<feature type="compositionally biased region" description="Acidic residues" evidence="15">
    <location>
        <begin position="2044"/>
        <end position="2088"/>
    </location>
</feature>
<accession>A0AAV4FHL5</accession>
<evidence type="ECO:0000256" key="14">
    <source>
        <dbReference type="SAM" id="Coils"/>
    </source>
</evidence>
<feature type="compositionally biased region" description="Low complexity" evidence="15">
    <location>
        <begin position="1541"/>
        <end position="1559"/>
    </location>
</feature>
<dbReference type="FunFam" id="1.10.260.40:FF:000010">
    <property type="entry name" value="Cut-like homeobox 1a"/>
    <property type="match status" value="1"/>
</dbReference>
<keyword evidence="7 11" id="KW-0238">DNA-binding</keyword>
<dbReference type="Pfam" id="PF00046">
    <property type="entry name" value="Homeodomain"/>
    <property type="match status" value="1"/>
</dbReference>
<feature type="DNA-binding region" description="Homeobox" evidence="11">
    <location>
        <begin position="1699"/>
        <end position="1758"/>
    </location>
</feature>
<evidence type="ECO:0000256" key="9">
    <source>
        <dbReference type="ARBA" id="ARBA00023163"/>
    </source>
</evidence>
<protein>
    <recommendedName>
        <fullName evidence="13">Homeobox protein cut-like</fullName>
    </recommendedName>
</protein>
<evidence type="ECO:0000256" key="7">
    <source>
        <dbReference type="ARBA" id="ARBA00023125"/>
    </source>
</evidence>
<feature type="region of interest" description="Disordered" evidence="15">
    <location>
        <begin position="1163"/>
        <end position="1213"/>
    </location>
</feature>
<feature type="compositionally biased region" description="Gly residues" evidence="15">
    <location>
        <begin position="1764"/>
        <end position="1775"/>
    </location>
</feature>
<feature type="compositionally biased region" description="Low complexity" evidence="15">
    <location>
        <begin position="553"/>
        <end position="562"/>
    </location>
</feature>
<dbReference type="PANTHER" id="PTHR14043:SF2">
    <property type="entry name" value="HOMEOBOX PROTEIN CUT"/>
    <property type="match status" value="1"/>
</dbReference>
<dbReference type="SMART" id="SM01109">
    <property type="entry name" value="CUT"/>
    <property type="match status" value="3"/>
</dbReference>
<keyword evidence="6 14" id="KW-0175">Coiled coil</keyword>
<evidence type="ECO:0000259" key="16">
    <source>
        <dbReference type="PROSITE" id="PS50071"/>
    </source>
</evidence>
<evidence type="ECO:0000256" key="3">
    <source>
        <dbReference type="ARBA" id="ARBA00022553"/>
    </source>
</evidence>
<evidence type="ECO:0000256" key="12">
    <source>
        <dbReference type="RuleBase" id="RU000682"/>
    </source>
</evidence>
<feature type="region of interest" description="Disordered" evidence="15">
    <location>
        <begin position="650"/>
        <end position="680"/>
    </location>
</feature>
<keyword evidence="3" id="KW-0597">Phosphoprotein</keyword>
<proteinExistence type="inferred from homology"/>
<dbReference type="EMBL" id="BMAT01000778">
    <property type="protein sequence ID" value="GFR72922.1"/>
    <property type="molecule type" value="Genomic_DNA"/>
</dbReference>
<dbReference type="InterPro" id="IPR001356">
    <property type="entry name" value="HD"/>
</dbReference>
<feature type="compositionally biased region" description="Polar residues" evidence="15">
    <location>
        <begin position="900"/>
        <end position="911"/>
    </location>
</feature>
<feature type="compositionally biased region" description="Gly residues" evidence="15">
    <location>
        <begin position="129"/>
        <end position="144"/>
    </location>
</feature>
<evidence type="ECO:0000256" key="4">
    <source>
        <dbReference type="ARBA" id="ARBA00022737"/>
    </source>
</evidence>
<dbReference type="InterPro" id="IPR009057">
    <property type="entry name" value="Homeodomain-like_sf"/>
</dbReference>
<feature type="region of interest" description="Disordered" evidence="15">
    <location>
        <begin position="819"/>
        <end position="911"/>
    </location>
</feature>
<keyword evidence="9 13" id="KW-0804">Transcription</keyword>
<feature type="region of interest" description="Disordered" evidence="15">
    <location>
        <begin position="536"/>
        <end position="607"/>
    </location>
</feature>
<feature type="compositionally biased region" description="Basic and acidic residues" evidence="15">
    <location>
        <begin position="1902"/>
        <end position="1921"/>
    </location>
</feature>
<keyword evidence="5 13" id="KW-0805">Transcription regulation</keyword>
<feature type="coiled-coil region" evidence="14">
    <location>
        <begin position="168"/>
        <end position="247"/>
    </location>
</feature>
<evidence type="ECO:0000256" key="11">
    <source>
        <dbReference type="PROSITE-ProRule" id="PRU00108"/>
    </source>
</evidence>
<feature type="compositionally biased region" description="Low complexity" evidence="15">
    <location>
        <begin position="1412"/>
        <end position="1423"/>
    </location>
</feature>
<feature type="compositionally biased region" description="Pro residues" evidence="15">
    <location>
        <begin position="1396"/>
        <end position="1411"/>
    </location>
</feature>
<evidence type="ECO:0000256" key="8">
    <source>
        <dbReference type="ARBA" id="ARBA00023155"/>
    </source>
</evidence>
<feature type="domain" description="CUT" evidence="17">
    <location>
        <begin position="1569"/>
        <end position="1656"/>
    </location>
</feature>
<evidence type="ECO:0000259" key="17">
    <source>
        <dbReference type="PROSITE" id="PS51042"/>
    </source>
</evidence>
<dbReference type="GO" id="GO:0000981">
    <property type="term" value="F:DNA-binding transcription factor activity, RNA polymerase II-specific"/>
    <property type="evidence" value="ECO:0007669"/>
    <property type="project" value="InterPro"/>
</dbReference>
<feature type="domain" description="CUT" evidence="17">
    <location>
        <begin position="1264"/>
        <end position="1351"/>
    </location>
</feature>
<feature type="compositionally biased region" description="Polar residues" evidence="15">
    <location>
        <begin position="1359"/>
        <end position="1368"/>
    </location>
</feature>
<feature type="region of interest" description="Disordered" evidence="15">
    <location>
        <begin position="1755"/>
        <end position="1803"/>
    </location>
</feature>
<feature type="compositionally biased region" description="Polar residues" evidence="15">
    <location>
        <begin position="1971"/>
        <end position="1984"/>
    </location>
</feature>
<feature type="compositionally biased region" description="Polar residues" evidence="15">
    <location>
        <begin position="563"/>
        <end position="574"/>
    </location>
</feature>
<feature type="compositionally biased region" description="Low complexity" evidence="15">
    <location>
        <begin position="294"/>
        <end position="369"/>
    </location>
</feature>
<evidence type="ECO:0000256" key="15">
    <source>
        <dbReference type="SAM" id="MobiDB-lite"/>
    </source>
</evidence>
<feature type="compositionally biased region" description="Low complexity" evidence="15">
    <location>
        <begin position="145"/>
        <end position="160"/>
    </location>
</feature>
<dbReference type="Gene3D" id="1.10.10.60">
    <property type="entry name" value="Homeodomain-like"/>
    <property type="match status" value="1"/>
</dbReference>
<feature type="domain" description="Homeobox" evidence="16">
    <location>
        <begin position="1697"/>
        <end position="1757"/>
    </location>
</feature>
<dbReference type="InterPro" id="IPR017970">
    <property type="entry name" value="Homeobox_CS"/>
</dbReference>
<feature type="region of interest" description="Disordered" evidence="15">
    <location>
        <begin position="953"/>
        <end position="1006"/>
    </location>
</feature>
<evidence type="ECO:0000256" key="1">
    <source>
        <dbReference type="ARBA" id="ARBA00004123"/>
    </source>
</evidence>
<comment type="similarity">
    <text evidence="2 13">Belongs to the CUT homeobox family.</text>
</comment>
<dbReference type="Pfam" id="PF02376">
    <property type="entry name" value="CUT"/>
    <property type="match status" value="3"/>
</dbReference>
<gene>
    <name evidence="18" type="ORF">ElyMa_000391400</name>
</gene>
<feature type="compositionally biased region" description="Polar residues" evidence="15">
    <location>
        <begin position="1785"/>
        <end position="1803"/>
    </location>
</feature>
<feature type="domain" description="CUT" evidence="17">
    <location>
        <begin position="672"/>
        <end position="759"/>
    </location>
</feature>
<dbReference type="PROSITE" id="PS51042">
    <property type="entry name" value="CUT"/>
    <property type="match status" value="3"/>
</dbReference>
<feature type="compositionally biased region" description="Acidic residues" evidence="15">
    <location>
        <begin position="1880"/>
        <end position="1889"/>
    </location>
</feature>
<feature type="compositionally biased region" description="Pro residues" evidence="15">
    <location>
        <begin position="1456"/>
        <end position="1467"/>
    </location>
</feature>
<feature type="region of interest" description="Disordered" evidence="15">
    <location>
        <begin position="128"/>
        <end position="161"/>
    </location>
</feature>
<dbReference type="Gene3D" id="1.10.260.40">
    <property type="entry name" value="lambda repressor-like DNA-binding domains"/>
    <property type="match status" value="3"/>
</dbReference>
<comment type="subcellular location">
    <subcellularLocation>
        <location evidence="1 11 12">Nucleus</location>
    </subcellularLocation>
</comment>
<feature type="compositionally biased region" description="Polar residues" evidence="15">
    <location>
        <begin position="415"/>
        <end position="426"/>
    </location>
</feature>
<feature type="region of interest" description="Disordered" evidence="15">
    <location>
        <begin position="1864"/>
        <end position="2129"/>
    </location>
</feature>
<feature type="compositionally biased region" description="Low complexity" evidence="15">
    <location>
        <begin position="858"/>
        <end position="875"/>
    </location>
</feature>
<keyword evidence="19" id="KW-1185">Reference proteome</keyword>
<dbReference type="FunFam" id="1.10.260.40:FF:000027">
    <property type="entry name" value="Homeobox protein cut-like"/>
    <property type="match status" value="1"/>
</dbReference>
<dbReference type="FunFam" id="1.10.260.40:FF:000004">
    <property type="entry name" value="Cut-like homeobox 1a"/>
    <property type="match status" value="1"/>
</dbReference>
<feature type="region of interest" description="Disordered" evidence="15">
    <location>
        <begin position="1661"/>
        <end position="1704"/>
    </location>
</feature>
<evidence type="ECO:0000256" key="2">
    <source>
        <dbReference type="ARBA" id="ARBA00008190"/>
    </source>
</evidence>
<feature type="region of interest" description="Disordered" evidence="15">
    <location>
        <begin position="291"/>
        <end position="484"/>
    </location>
</feature>
<dbReference type="Proteomes" id="UP000762676">
    <property type="component" value="Unassembled WGS sequence"/>
</dbReference>
<name>A0AAV4FHL5_9GAST</name>
<feature type="compositionally biased region" description="Polar residues" evidence="15">
    <location>
        <begin position="2093"/>
        <end position="2109"/>
    </location>
</feature>
<feature type="compositionally biased region" description="Gly residues" evidence="15">
    <location>
        <begin position="1231"/>
        <end position="1251"/>
    </location>
</feature>
<evidence type="ECO:0000313" key="18">
    <source>
        <dbReference type="EMBL" id="GFR72922.1"/>
    </source>
</evidence>
<feature type="region of interest" description="Disordered" evidence="15">
    <location>
        <begin position="1101"/>
        <end position="1127"/>
    </location>
</feature>
<evidence type="ECO:0000256" key="10">
    <source>
        <dbReference type="ARBA" id="ARBA00023242"/>
    </source>
</evidence>
<evidence type="ECO:0000256" key="5">
    <source>
        <dbReference type="ARBA" id="ARBA00023015"/>
    </source>
</evidence>
<dbReference type="InterPro" id="IPR010982">
    <property type="entry name" value="Lambda_DNA-bd_dom_sf"/>
</dbReference>
<dbReference type="PROSITE" id="PS00027">
    <property type="entry name" value="HOMEOBOX_1"/>
    <property type="match status" value="1"/>
</dbReference>
<feature type="compositionally biased region" description="Low complexity" evidence="15">
    <location>
        <begin position="1374"/>
        <end position="1387"/>
    </location>
</feature>
<feature type="compositionally biased region" description="Low complexity" evidence="15">
    <location>
        <begin position="452"/>
        <end position="468"/>
    </location>
</feature>
<feature type="compositionally biased region" description="Polar residues" evidence="15">
    <location>
        <begin position="1170"/>
        <end position="1191"/>
    </location>
</feature>
<dbReference type="SUPFAM" id="SSF47413">
    <property type="entry name" value="lambda repressor-like DNA-binding domains"/>
    <property type="match status" value="3"/>
</dbReference>
<sequence>MPEYTGDIMAELLSELNYYFHFYTRAKEKERELQRAFAEKERQLQETQLTVAKKLGEAEQKIASLHTALETAQSELFEVKSKYDEATSAKSDEMEMVMADLERANERAAQAERQTEKLKQQLAVAGQGLESGTGGTGGQLGPDGGSSSTDGGDLGGSASDQAMDILKRSTLEVELAAKEKEIAQLVEDVQKLQASLSKLRESTSAQVARLEEELSNKNQAFRVLEEKLQTQEDYEEVKRELRVLKSIEFSSSEGGSEESVGKSLEVLLLEKNKALQGENTHLKVLNTSLADNFTTGSGSGTNTETTLFTTPESHSPSSSSRISSTTTKPGSSSSPVSQGASAGEATSFSPSLPLSSSTSSSSCPPTSSTIVTSHATDSNELESTATNCSRDTSIGGFGNSPTHAPTTTTPHPSHRQSNAGSISSVSAGGKNMPSGSKLPASSPSGSIKREAPSPVGSTTSSTPRGTPSSLPPPLPLALLPHGGLLASTNPNSSITSANTTTDAAFTAAAVAAAAAAAASSEAAAFNFYHQHHLVQQHHQQLHLQQHHRGALGSTATSTSSTSHPRLSPSNNNHKMGSPDVPASPNAPPPQSPLASLTNTTSGLPLDPRHFAPPISPFYAFPGSPFHPAFLPLNMVKAEAGLVPGLAGLSSGAAGGAGSSSSNTRDSSSASNSSAPSTPGGLDTACVARTVRELLSINNIGQRLFAKHVLGLSQGTVSELLSKPKSWDKLTEKGRESYRKMHAWATDDANIMALKAISPKKGTQSMAPNNSYKEKEDSVTEERIANILNEAQVAMHMKKSLEQQQVANAVVSSIYHHELSKMSGVPPPPSPHHTPTGLSMLGSPALPPSSLANGPVFPGATSAASSSTSFRSTKGSSRGEGGSSRHSLDSSDGKRLHHSGGSASTATQDETASAQEMVARIYRQELEKLKKAADAAGNVAASAMYAQELSRISSSSCNSSNNAAKTDSNSNRSVVGDSNDNNNVPKSCSSSPLSNLSSSSPLTTSNKNHNLHKQLQEHSQIKQPPLQCNLQSQCSPASPASLAFPKCDPGSPETAPLALDYRINTSRPLNGMCLKTEPVDATNDNNNLSDLTNNYGAIDLSKASSQTASSSPRSSPTTSDPGAHIGSAFCQVNPRLNGHKSSSVIPLVSSNISNKANNLKAGSTADILGENGNSASNPVTPTLPSQQPQQDNSAMAGSATGGGGPRYGSVPPAECLSPLQRMQNIANSLNSRGGGNAGVPGSGSAGQGGGSGNKPLRAVLPPITQEEFDRYANMNTDELVKKVKETLSQYSISQRLFGESVLGLSQGSVSDLLARPKPWHMLTQKGREPFIRMQLFLEDTESIPKLVASQYRIPPDKLMRSSSRGSSEPDTPYEVCVSSRSQTSSSVPPVHPALQQLPPPRLPPPPPPPPHPLQSQQQQQHSPLTMSTSSSTRGTAITISPPKGELGSPSSLRSPSPCSPPSSLPSPSTPIHHPLGYGPPFLPSPTMLVPTPGNSLAHHHQRFPNLHPLQGLPSPGGLSIPEHFLSPETILTPTTDPRALGPASSTSASSSSSAPPSMSTAPLTFPSSMLEVIAMTSEIDTLTLTSRVKDVLQFHNLGQKLFGEAVLGLSQGSVSELLSKPKPWHMLSIKGREPFIKMHLWLGDPQNVEHLKLYQTHMKAHRRRKSSLEQLGNTGSAPDSQRNGSGGVTGFDSPSTPSQPKRPRVFFTEDQKESLRRAYSQDPYPNQSTIEALARSLGVGVKTVINWFHNHRMRAKQQHHSGWDRPGGGDAGGGGSLSVKSEADESSNQSDMSSVSGDTGSSQATTAVSLPAALQANSNSTMTSGGGGVTPADLNQWMFPKFEPMNPLRKVHNNFISAVGSGGTIALGNDEDNKENNGGLPDDDIDEPDCLDASTSSINNNNNDKEKGEDDGSGESDDKGGDNEEEECDDDENRPRKRQRISDMENSVPGSAFPSPTSTSAVTPKPLGASTAGISVSSGASTSGVNKRKRSQPQRVFEGVQLDKLTATSPIAGVSMSSALPAEASVGISEGDEESKAMLSGYTNGDDDDSADNGDDGGVGEDIDDNDGGDDDIGDGDDDENEGAGEDDGPTLPCFNSSTIKVLGQSNSGESGDLSKDVSIVGVDREALVD</sequence>